<gene>
    <name evidence="13" type="ORF">SteCoe_801</name>
</gene>
<evidence type="ECO:0000256" key="6">
    <source>
        <dbReference type="ARBA" id="ARBA00022989"/>
    </source>
</evidence>
<feature type="region of interest" description="Disordered" evidence="9">
    <location>
        <begin position="167"/>
        <end position="206"/>
    </location>
</feature>
<reference evidence="13 14" key="1">
    <citation type="submission" date="2016-11" db="EMBL/GenBank/DDBJ databases">
        <title>The macronuclear genome of Stentor coeruleus: a giant cell with tiny introns.</title>
        <authorList>
            <person name="Slabodnick M."/>
            <person name="Ruby J.G."/>
            <person name="Reiff S.B."/>
            <person name="Swart E.C."/>
            <person name="Gosai S."/>
            <person name="Prabakaran S."/>
            <person name="Witkowska E."/>
            <person name="Larue G.E."/>
            <person name="Fisher S."/>
            <person name="Freeman R.M."/>
            <person name="Gunawardena J."/>
            <person name="Chu W."/>
            <person name="Stover N.A."/>
            <person name="Gregory B.D."/>
            <person name="Nowacki M."/>
            <person name="Derisi J."/>
            <person name="Roy S.W."/>
            <person name="Marshall W.F."/>
            <person name="Sood P."/>
        </authorList>
    </citation>
    <scope>NUCLEOTIDE SEQUENCE [LARGE SCALE GENOMIC DNA]</scope>
    <source>
        <strain evidence="13">WM001</strain>
    </source>
</reference>
<evidence type="ECO:0008006" key="15">
    <source>
        <dbReference type="Google" id="ProtNLM"/>
    </source>
</evidence>
<evidence type="ECO:0000256" key="8">
    <source>
        <dbReference type="ARBA" id="ARBA00023136"/>
    </source>
</evidence>
<evidence type="ECO:0000259" key="11">
    <source>
        <dbReference type="Pfam" id="PF01545"/>
    </source>
</evidence>
<dbReference type="InterPro" id="IPR050681">
    <property type="entry name" value="CDF/SLC30A"/>
</dbReference>
<keyword evidence="6 10" id="KW-1133">Transmembrane helix</keyword>
<sequence length="362" mass="39745">MNSKSQEKNIQVEDAQTGISKKFTLHQKNTKKYLRRLYFNLVICTCFMTGEIVGGIVSGSIAILTDAFHIFTDILGFLISIASLHITRKPATYKLTFGFYRAEVLGAVLSIALIWGLTAWLVSEAIVRMITPETVDGLIMLVTACGGLAGNIIMGIVLINADPEQIDDEEEDEKNGGSTSKGANEENEENGENGEKLNEDENKKKQSKSLNMRASIIHVIGDSIQSIGVIIAGGIIYSKPDYKRADPVCTLLFCIVVLGTTLPILKDCIKILMESTPPDVDISEITKSIKEIDEVMDVHDIHVWSLSSGKVSFSCHVVSNNPNFVLEKATNLLKEKFHIGHLTIQVEAGDSSIEFTCENDLH</sequence>
<feature type="domain" description="Cation efflux protein cytoplasmic" evidence="12">
    <location>
        <begin position="277"/>
        <end position="347"/>
    </location>
</feature>
<feature type="domain" description="Cation efflux protein transmembrane" evidence="11">
    <location>
        <begin position="40"/>
        <end position="273"/>
    </location>
</feature>
<keyword evidence="8 10" id="KW-0472">Membrane</keyword>
<dbReference type="SUPFAM" id="SSF161111">
    <property type="entry name" value="Cation efflux protein transmembrane domain-like"/>
    <property type="match status" value="1"/>
</dbReference>
<feature type="transmembrane region" description="Helical" evidence="10">
    <location>
        <begin position="37"/>
        <end position="61"/>
    </location>
</feature>
<dbReference type="OrthoDB" id="9944568at2759"/>
<dbReference type="PANTHER" id="PTHR11562">
    <property type="entry name" value="CATION EFFLUX PROTEIN/ ZINC TRANSPORTER"/>
    <property type="match status" value="1"/>
</dbReference>
<dbReference type="InterPro" id="IPR027469">
    <property type="entry name" value="Cation_efflux_TMD_sf"/>
</dbReference>
<keyword evidence="4 10" id="KW-0812">Transmembrane</keyword>
<dbReference type="Proteomes" id="UP000187209">
    <property type="component" value="Unassembled WGS sequence"/>
</dbReference>
<protein>
    <recommendedName>
        <fullName evidence="15">Cation efflux protein cytoplasmic domain-containing protein</fullName>
    </recommendedName>
</protein>
<feature type="transmembrane region" description="Helical" evidence="10">
    <location>
        <begin position="98"/>
        <end position="118"/>
    </location>
</feature>
<feature type="transmembrane region" description="Helical" evidence="10">
    <location>
        <begin position="214"/>
        <end position="238"/>
    </location>
</feature>
<dbReference type="InterPro" id="IPR002524">
    <property type="entry name" value="Cation_efflux"/>
</dbReference>
<evidence type="ECO:0000256" key="1">
    <source>
        <dbReference type="ARBA" id="ARBA00004141"/>
    </source>
</evidence>
<dbReference type="SUPFAM" id="SSF160240">
    <property type="entry name" value="Cation efflux protein cytoplasmic domain-like"/>
    <property type="match status" value="1"/>
</dbReference>
<evidence type="ECO:0000256" key="2">
    <source>
        <dbReference type="ARBA" id="ARBA00008873"/>
    </source>
</evidence>
<evidence type="ECO:0000259" key="12">
    <source>
        <dbReference type="Pfam" id="PF16916"/>
    </source>
</evidence>
<feature type="compositionally biased region" description="Basic and acidic residues" evidence="9">
    <location>
        <begin position="193"/>
        <end position="204"/>
    </location>
</feature>
<dbReference type="InterPro" id="IPR036837">
    <property type="entry name" value="Cation_efflux_CTD_sf"/>
</dbReference>
<feature type="transmembrane region" description="Helical" evidence="10">
    <location>
        <begin position="244"/>
        <end position="265"/>
    </location>
</feature>
<evidence type="ECO:0000313" key="14">
    <source>
        <dbReference type="Proteomes" id="UP000187209"/>
    </source>
</evidence>
<dbReference type="GO" id="GO:0005886">
    <property type="term" value="C:plasma membrane"/>
    <property type="evidence" value="ECO:0007669"/>
    <property type="project" value="TreeGrafter"/>
</dbReference>
<evidence type="ECO:0000256" key="10">
    <source>
        <dbReference type="SAM" id="Phobius"/>
    </source>
</evidence>
<dbReference type="Gene3D" id="1.20.1510.10">
    <property type="entry name" value="Cation efflux protein transmembrane domain"/>
    <property type="match status" value="1"/>
</dbReference>
<dbReference type="AlphaFoldDB" id="A0A1R2D3A8"/>
<evidence type="ECO:0000256" key="3">
    <source>
        <dbReference type="ARBA" id="ARBA00022448"/>
    </source>
</evidence>
<evidence type="ECO:0000256" key="9">
    <source>
        <dbReference type="SAM" id="MobiDB-lite"/>
    </source>
</evidence>
<keyword evidence="5" id="KW-0864">Zinc transport</keyword>
<dbReference type="Pfam" id="PF01545">
    <property type="entry name" value="Cation_efflux"/>
    <property type="match status" value="1"/>
</dbReference>
<evidence type="ECO:0000256" key="5">
    <source>
        <dbReference type="ARBA" id="ARBA00022906"/>
    </source>
</evidence>
<name>A0A1R2D3A8_9CILI</name>
<dbReference type="GO" id="GO:0005385">
    <property type="term" value="F:zinc ion transmembrane transporter activity"/>
    <property type="evidence" value="ECO:0007669"/>
    <property type="project" value="TreeGrafter"/>
</dbReference>
<dbReference type="PANTHER" id="PTHR11562:SF17">
    <property type="entry name" value="RE54080P-RELATED"/>
    <property type="match status" value="1"/>
</dbReference>
<comment type="subcellular location">
    <subcellularLocation>
        <location evidence="1">Membrane</location>
        <topology evidence="1">Multi-pass membrane protein</topology>
    </subcellularLocation>
</comment>
<dbReference type="NCBIfam" id="TIGR01297">
    <property type="entry name" value="CDF"/>
    <property type="match status" value="1"/>
</dbReference>
<accession>A0A1R2D3A8</accession>
<keyword evidence="3" id="KW-0813">Transport</keyword>
<comment type="similarity">
    <text evidence="2">Belongs to the cation diffusion facilitator (CDF) transporter (TC 2.A.4) family. SLC30A subfamily.</text>
</comment>
<dbReference type="EMBL" id="MPUH01000008">
    <property type="protein sequence ID" value="OMJ95732.1"/>
    <property type="molecule type" value="Genomic_DNA"/>
</dbReference>
<keyword evidence="14" id="KW-1185">Reference proteome</keyword>
<dbReference type="Pfam" id="PF16916">
    <property type="entry name" value="ZT_dimer"/>
    <property type="match status" value="1"/>
</dbReference>
<comment type="caution">
    <text evidence="13">The sequence shown here is derived from an EMBL/GenBank/DDBJ whole genome shotgun (WGS) entry which is preliminary data.</text>
</comment>
<evidence type="ECO:0000313" key="13">
    <source>
        <dbReference type="EMBL" id="OMJ95732.1"/>
    </source>
</evidence>
<keyword evidence="5" id="KW-0862">Zinc</keyword>
<organism evidence="13 14">
    <name type="scientific">Stentor coeruleus</name>
    <dbReference type="NCBI Taxonomy" id="5963"/>
    <lineage>
        <taxon>Eukaryota</taxon>
        <taxon>Sar</taxon>
        <taxon>Alveolata</taxon>
        <taxon>Ciliophora</taxon>
        <taxon>Postciliodesmatophora</taxon>
        <taxon>Heterotrichea</taxon>
        <taxon>Heterotrichida</taxon>
        <taxon>Stentoridae</taxon>
        <taxon>Stentor</taxon>
    </lineage>
</organism>
<proteinExistence type="inferred from homology"/>
<keyword evidence="7" id="KW-0406">Ion transport</keyword>
<feature type="transmembrane region" description="Helical" evidence="10">
    <location>
        <begin position="138"/>
        <end position="159"/>
    </location>
</feature>
<dbReference type="InterPro" id="IPR058533">
    <property type="entry name" value="Cation_efflux_TM"/>
</dbReference>
<evidence type="ECO:0000256" key="4">
    <source>
        <dbReference type="ARBA" id="ARBA00022692"/>
    </source>
</evidence>
<dbReference type="InterPro" id="IPR027470">
    <property type="entry name" value="Cation_efflux_CTD"/>
</dbReference>
<feature type="transmembrane region" description="Helical" evidence="10">
    <location>
        <begin position="67"/>
        <end position="86"/>
    </location>
</feature>
<evidence type="ECO:0000256" key="7">
    <source>
        <dbReference type="ARBA" id="ARBA00023065"/>
    </source>
</evidence>